<keyword evidence="3" id="KW-1185">Reference proteome</keyword>
<evidence type="ECO:0000313" key="3">
    <source>
        <dbReference type="Proteomes" id="UP001066276"/>
    </source>
</evidence>
<organism evidence="2 3">
    <name type="scientific">Pleurodeles waltl</name>
    <name type="common">Iberian ribbed newt</name>
    <dbReference type="NCBI Taxonomy" id="8319"/>
    <lineage>
        <taxon>Eukaryota</taxon>
        <taxon>Metazoa</taxon>
        <taxon>Chordata</taxon>
        <taxon>Craniata</taxon>
        <taxon>Vertebrata</taxon>
        <taxon>Euteleostomi</taxon>
        <taxon>Amphibia</taxon>
        <taxon>Batrachia</taxon>
        <taxon>Caudata</taxon>
        <taxon>Salamandroidea</taxon>
        <taxon>Salamandridae</taxon>
        <taxon>Pleurodelinae</taxon>
        <taxon>Pleurodeles</taxon>
    </lineage>
</organism>
<proteinExistence type="predicted"/>
<sequence>MLAMGKPRAKSQEAPQVALAPARQLTNNDDGDNLMPTTMQDTLNRVLREIEDTKLTLSQETGKVSAELSNIRMDHHKWVDSY</sequence>
<reference evidence="2" key="1">
    <citation type="journal article" date="2022" name="bioRxiv">
        <title>Sequencing and chromosome-scale assembly of the giantPleurodeles waltlgenome.</title>
        <authorList>
            <person name="Brown T."/>
            <person name="Elewa A."/>
            <person name="Iarovenko S."/>
            <person name="Subramanian E."/>
            <person name="Araus A.J."/>
            <person name="Petzold A."/>
            <person name="Susuki M."/>
            <person name="Suzuki K.-i.T."/>
            <person name="Hayashi T."/>
            <person name="Toyoda A."/>
            <person name="Oliveira C."/>
            <person name="Osipova E."/>
            <person name="Leigh N.D."/>
            <person name="Simon A."/>
            <person name="Yun M.H."/>
        </authorList>
    </citation>
    <scope>NUCLEOTIDE SEQUENCE</scope>
    <source>
        <strain evidence="2">20211129_DDA</strain>
        <tissue evidence="2">Liver</tissue>
    </source>
</reference>
<evidence type="ECO:0000313" key="2">
    <source>
        <dbReference type="EMBL" id="KAJ1087988.1"/>
    </source>
</evidence>
<evidence type="ECO:0000256" key="1">
    <source>
        <dbReference type="SAM" id="MobiDB-lite"/>
    </source>
</evidence>
<protein>
    <submittedName>
        <fullName evidence="2">Uncharacterized protein</fullName>
    </submittedName>
</protein>
<dbReference type="EMBL" id="JANPWB010000015">
    <property type="protein sequence ID" value="KAJ1087988.1"/>
    <property type="molecule type" value="Genomic_DNA"/>
</dbReference>
<dbReference type="Proteomes" id="UP001066276">
    <property type="component" value="Chromosome 11"/>
</dbReference>
<comment type="caution">
    <text evidence="2">The sequence shown here is derived from an EMBL/GenBank/DDBJ whole genome shotgun (WGS) entry which is preliminary data.</text>
</comment>
<feature type="region of interest" description="Disordered" evidence="1">
    <location>
        <begin position="1"/>
        <end position="36"/>
    </location>
</feature>
<dbReference type="AlphaFoldDB" id="A0AAV7LGP9"/>
<accession>A0AAV7LGP9</accession>
<name>A0AAV7LGP9_PLEWA</name>
<gene>
    <name evidence="2" type="ORF">NDU88_001147</name>
</gene>